<gene>
    <name evidence="1" type="ORF">GLW01_06055</name>
</gene>
<reference evidence="1 2" key="1">
    <citation type="submission" date="2019-11" db="EMBL/GenBank/DDBJ databases">
        <title>Genome sequences of 17 halophilic strains isolated from different environments.</title>
        <authorList>
            <person name="Furrow R.E."/>
        </authorList>
    </citation>
    <scope>NUCLEOTIDE SEQUENCE [LARGE SCALE GENOMIC DNA]</scope>
    <source>
        <strain evidence="1 2">22507_15_FS</strain>
    </source>
</reference>
<name>A0A9X4YBU2_9GAMM</name>
<dbReference type="AlphaFoldDB" id="A0A9X4YBU2"/>
<keyword evidence="2" id="KW-1185">Reference proteome</keyword>
<sequence>MLSPPAGTLTGKLNGNREVVMREYEEELLELGLQDDDAEDAECDDGIDL</sequence>
<dbReference type="RefSeq" id="WP_160898515.1">
    <property type="nucleotide sequence ID" value="NZ_WMEX01000003.1"/>
</dbReference>
<accession>A0A9X4YBU2</accession>
<protein>
    <submittedName>
        <fullName evidence="1">Uncharacterized protein</fullName>
    </submittedName>
</protein>
<dbReference type="EMBL" id="WMEX01000003">
    <property type="protein sequence ID" value="MYL26355.1"/>
    <property type="molecule type" value="Genomic_DNA"/>
</dbReference>
<proteinExistence type="predicted"/>
<organism evidence="1 2">
    <name type="scientific">Vreelandella halophila</name>
    <dbReference type="NCBI Taxonomy" id="86177"/>
    <lineage>
        <taxon>Bacteria</taxon>
        <taxon>Pseudomonadati</taxon>
        <taxon>Pseudomonadota</taxon>
        <taxon>Gammaproteobacteria</taxon>
        <taxon>Oceanospirillales</taxon>
        <taxon>Halomonadaceae</taxon>
        <taxon>Vreelandella</taxon>
    </lineage>
</organism>
<evidence type="ECO:0000313" key="2">
    <source>
        <dbReference type="Proteomes" id="UP000460751"/>
    </source>
</evidence>
<dbReference type="Proteomes" id="UP000460751">
    <property type="component" value="Unassembled WGS sequence"/>
</dbReference>
<comment type="caution">
    <text evidence="1">The sequence shown here is derived from an EMBL/GenBank/DDBJ whole genome shotgun (WGS) entry which is preliminary data.</text>
</comment>
<evidence type="ECO:0000313" key="1">
    <source>
        <dbReference type="EMBL" id="MYL26355.1"/>
    </source>
</evidence>